<dbReference type="OrthoDB" id="8196415at2759"/>
<dbReference type="EMBL" id="JAIZAY010000414">
    <property type="protein sequence ID" value="KAJ8018358.1"/>
    <property type="molecule type" value="Genomic_DNA"/>
</dbReference>
<name>A0A9Q0Y9D8_HOLLE</name>
<comment type="caution">
    <text evidence="2">The sequence shown here is derived from an EMBL/GenBank/DDBJ whole genome shotgun (WGS) entry which is preliminary data.</text>
</comment>
<evidence type="ECO:0000313" key="2">
    <source>
        <dbReference type="EMBL" id="KAJ8018358.1"/>
    </source>
</evidence>
<gene>
    <name evidence="2" type="ORF">HOLleu_43687</name>
</gene>
<keyword evidence="1" id="KW-1133">Transmembrane helix</keyword>
<keyword evidence="3" id="KW-1185">Reference proteome</keyword>
<evidence type="ECO:0000256" key="1">
    <source>
        <dbReference type="SAM" id="Phobius"/>
    </source>
</evidence>
<keyword evidence="1" id="KW-0472">Membrane</keyword>
<evidence type="ECO:0000313" key="3">
    <source>
        <dbReference type="Proteomes" id="UP001152320"/>
    </source>
</evidence>
<keyword evidence="1" id="KW-0812">Transmembrane</keyword>
<sequence>MEMCGKQVLRGPLLTIARGRTELGNDSAQIPGLVVPVMKYFTEKRDSLMIQMESTTTKGDDRKKDLPTTPVLIACGRCLQHRSGCWPFTSAFVVALGILFSSYYCFSIEYNADAAATLDFTQKVGTQS</sequence>
<organism evidence="2 3">
    <name type="scientific">Holothuria leucospilota</name>
    <name type="common">Black long sea cucumber</name>
    <name type="synonym">Mertensiothuria leucospilota</name>
    <dbReference type="NCBI Taxonomy" id="206669"/>
    <lineage>
        <taxon>Eukaryota</taxon>
        <taxon>Metazoa</taxon>
        <taxon>Echinodermata</taxon>
        <taxon>Eleutherozoa</taxon>
        <taxon>Echinozoa</taxon>
        <taxon>Holothuroidea</taxon>
        <taxon>Aspidochirotacea</taxon>
        <taxon>Aspidochirotida</taxon>
        <taxon>Holothuriidae</taxon>
        <taxon>Holothuria</taxon>
    </lineage>
</organism>
<feature type="transmembrane region" description="Helical" evidence="1">
    <location>
        <begin position="85"/>
        <end position="104"/>
    </location>
</feature>
<dbReference type="AlphaFoldDB" id="A0A9Q0Y9D8"/>
<dbReference type="Proteomes" id="UP001152320">
    <property type="component" value="Unassembled WGS sequence"/>
</dbReference>
<reference evidence="2" key="1">
    <citation type="submission" date="2021-10" db="EMBL/GenBank/DDBJ databases">
        <title>Tropical sea cucumber genome reveals ecological adaptation and Cuvierian tubules defense mechanism.</title>
        <authorList>
            <person name="Chen T."/>
        </authorList>
    </citation>
    <scope>NUCLEOTIDE SEQUENCE</scope>
    <source>
        <strain evidence="2">Nanhai2018</strain>
        <tissue evidence="2">Muscle</tissue>
    </source>
</reference>
<protein>
    <submittedName>
        <fullName evidence="2">Uncharacterized protein</fullName>
    </submittedName>
</protein>
<accession>A0A9Q0Y9D8</accession>
<proteinExistence type="predicted"/>